<dbReference type="GO" id="GO:0016491">
    <property type="term" value="F:oxidoreductase activity"/>
    <property type="evidence" value="ECO:0007669"/>
    <property type="project" value="InterPro"/>
</dbReference>
<dbReference type="SUPFAM" id="SSF51735">
    <property type="entry name" value="NAD(P)-binding Rossmann-fold domains"/>
    <property type="match status" value="1"/>
</dbReference>
<dbReference type="InterPro" id="IPR011032">
    <property type="entry name" value="GroES-like_sf"/>
</dbReference>
<dbReference type="RefSeq" id="XP_064670314.1">
    <property type="nucleotide sequence ID" value="XM_064811573.1"/>
</dbReference>
<comment type="caution">
    <text evidence="2">The sequence shown here is derived from an EMBL/GenBank/DDBJ whole genome shotgun (WGS) entry which is preliminary data.</text>
</comment>
<dbReference type="InterPro" id="IPR013154">
    <property type="entry name" value="ADH-like_N"/>
</dbReference>
<proteinExistence type="predicted"/>
<dbReference type="GeneID" id="89935698"/>
<evidence type="ECO:0000313" key="3">
    <source>
        <dbReference type="Proteomes" id="UP001302812"/>
    </source>
</evidence>
<accession>A0AAN6TE43</accession>
<evidence type="ECO:0000259" key="1">
    <source>
        <dbReference type="SMART" id="SM00829"/>
    </source>
</evidence>
<sequence length="334" mass="35571">MRAWQYSTATGGLEKNLVLNESGPLPALSPRLGDAELLIQVLSASINPADYKVPELGAVTRLVIRTPATPGMDFCGRVVQTTRTVDDFAIGDLVFGRIDAQQHGTCAEYIVAPTRACAHLPDGVSVDEAAAVGVAGMTEYHAIVPNVKSGDKVFINGGSGGTGTFGIQIAKARGCHVTVTCSPAKADLCRSLGADEIIDYTSTDVCQALKAKGQVFSLVVDNVGSPEGLYKAADDYLLPHGKFVQVGAPVSLNAAKSVMTRMLVPSFLGGGKRKYEIYNIKHGSEDLKQLGQWIAEKRVRVVIEETFEMEDLPKAFEKLKTGKNAGKLVIHIGK</sequence>
<dbReference type="InterPro" id="IPR050700">
    <property type="entry name" value="YIM1/Zinc_Alcohol_DH_Fams"/>
</dbReference>
<dbReference type="CDD" id="cd08267">
    <property type="entry name" value="MDR1"/>
    <property type="match status" value="1"/>
</dbReference>
<protein>
    <submittedName>
        <fullName evidence="2">NAD(P)-binding protein</fullName>
    </submittedName>
</protein>
<reference evidence="2" key="2">
    <citation type="submission" date="2023-05" db="EMBL/GenBank/DDBJ databases">
        <authorList>
            <consortium name="Lawrence Berkeley National Laboratory"/>
            <person name="Steindorff A."/>
            <person name="Hensen N."/>
            <person name="Bonometti L."/>
            <person name="Westerberg I."/>
            <person name="Brannstrom I.O."/>
            <person name="Guillou S."/>
            <person name="Cros-Aarteil S."/>
            <person name="Calhoun S."/>
            <person name="Haridas S."/>
            <person name="Kuo A."/>
            <person name="Mondo S."/>
            <person name="Pangilinan J."/>
            <person name="Riley R."/>
            <person name="Labutti K."/>
            <person name="Andreopoulos B."/>
            <person name="Lipzen A."/>
            <person name="Chen C."/>
            <person name="Yanf M."/>
            <person name="Daum C."/>
            <person name="Ng V."/>
            <person name="Clum A."/>
            <person name="Ohm R."/>
            <person name="Martin F."/>
            <person name="Silar P."/>
            <person name="Natvig D."/>
            <person name="Lalanne C."/>
            <person name="Gautier V."/>
            <person name="Ament-Velasquez S.L."/>
            <person name="Kruys A."/>
            <person name="Hutchinson M.I."/>
            <person name="Powell A.J."/>
            <person name="Barry K."/>
            <person name="Miller A.N."/>
            <person name="Grigoriev I.V."/>
            <person name="Debuchy R."/>
            <person name="Gladieux P."/>
            <person name="Thoren M.H."/>
            <person name="Johannesson H."/>
        </authorList>
    </citation>
    <scope>NUCLEOTIDE SEQUENCE</scope>
    <source>
        <strain evidence="2">CBS 508.74</strain>
    </source>
</reference>
<dbReference type="Proteomes" id="UP001302812">
    <property type="component" value="Unassembled WGS sequence"/>
</dbReference>
<keyword evidence="3" id="KW-1185">Reference proteome</keyword>
<feature type="domain" description="Enoyl reductase (ER)" evidence="1">
    <location>
        <begin position="12"/>
        <end position="330"/>
    </location>
</feature>
<dbReference type="InterPro" id="IPR020843">
    <property type="entry name" value="ER"/>
</dbReference>
<dbReference type="Gene3D" id="3.40.50.720">
    <property type="entry name" value="NAD(P)-binding Rossmann-like Domain"/>
    <property type="match status" value="1"/>
</dbReference>
<dbReference type="AlphaFoldDB" id="A0AAN6TE43"/>
<gene>
    <name evidence="2" type="ORF">N656DRAFT_709221</name>
</gene>
<evidence type="ECO:0000313" key="2">
    <source>
        <dbReference type="EMBL" id="KAK4112744.1"/>
    </source>
</evidence>
<name>A0AAN6TE43_9PEZI</name>
<dbReference type="SMART" id="SM00829">
    <property type="entry name" value="PKS_ER"/>
    <property type="match status" value="1"/>
</dbReference>
<reference evidence="2" key="1">
    <citation type="journal article" date="2023" name="Mol. Phylogenet. Evol.">
        <title>Genome-scale phylogeny and comparative genomics of the fungal order Sordariales.</title>
        <authorList>
            <person name="Hensen N."/>
            <person name="Bonometti L."/>
            <person name="Westerberg I."/>
            <person name="Brannstrom I.O."/>
            <person name="Guillou S."/>
            <person name="Cros-Aarteil S."/>
            <person name="Calhoun S."/>
            <person name="Haridas S."/>
            <person name="Kuo A."/>
            <person name="Mondo S."/>
            <person name="Pangilinan J."/>
            <person name="Riley R."/>
            <person name="LaButti K."/>
            <person name="Andreopoulos B."/>
            <person name="Lipzen A."/>
            <person name="Chen C."/>
            <person name="Yan M."/>
            <person name="Daum C."/>
            <person name="Ng V."/>
            <person name="Clum A."/>
            <person name="Steindorff A."/>
            <person name="Ohm R.A."/>
            <person name="Martin F."/>
            <person name="Silar P."/>
            <person name="Natvig D.O."/>
            <person name="Lalanne C."/>
            <person name="Gautier V."/>
            <person name="Ament-Velasquez S.L."/>
            <person name="Kruys A."/>
            <person name="Hutchinson M.I."/>
            <person name="Powell A.J."/>
            <person name="Barry K."/>
            <person name="Miller A.N."/>
            <person name="Grigoriev I.V."/>
            <person name="Debuchy R."/>
            <person name="Gladieux P."/>
            <person name="Hiltunen Thoren M."/>
            <person name="Johannesson H."/>
        </authorList>
    </citation>
    <scope>NUCLEOTIDE SEQUENCE</scope>
    <source>
        <strain evidence="2">CBS 508.74</strain>
    </source>
</reference>
<dbReference type="InterPro" id="IPR036291">
    <property type="entry name" value="NAD(P)-bd_dom_sf"/>
</dbReference>
<dbReference type="Gene3D" id="3.90.180.10">
    <property type="entry name" value="Medium-chain alcohol dehydrogenases, catalytic domain"/>
    <property type="match status" value="1"/>
</dbReference>
<dbReference type="PANTHER" id="PTHR11695">
    <property type="entry name" value="ALCOHOL DEHYDROGENASE RELATED"/>
    <property type="match status" value="1"/>
</dbReference>
<dbReference type="Pfam" id="PF13602">
    <property type="entry name" value="ADH_zinc_N_2"/>
    <property type="match status" value="1"/>
</dbReference>
<dbReference type="EMBL" id="MU853341">
    <property type="protein sequence ID" value="KAK4112744.1"/>
    <property type="molecule type" value="Genomic_DNA"/>
</dbReference>
<dbReference type="GO" id="GO:0005739">
    <property type="term" value="C:mitochondrion"/>
    <property type="evidence" value="ECO:0007669"/>
    <property type="project" value="TreeGrafter"/>
</dbReference>
<dbReference type="Pfam" id="PF08240">
    <property type="entry name" value="ADH_N"/>
    <property type="match status" value="1"/>
</dbReference>
<organism evidence="2 3">
    <name type="scientific">Canariomyces notabilis</name>
    <dbReference type="NCBI Taxonomy" id="2074819"/>
    <lineage>
        <taxon>Eukaryota</taxon>
        <taxon>Fungi</taxon>
        <taxon>Dikarya</taxon>
        <taxon>Ascomycota</taxon>
        <taxon>Pezizomycotina</taxon>
        <taxon>Sordariomycetes</taxon>
        <taxon>Sordariomycetidae</taxon>
        <taxon>Sordariales</taxon>
        <taxon>Chaetomiaceae</taxon>
        <taxon>Canariomyces</taxon>
    </lineage>
</organism>
<dbReference type="PANTHER" id="PTHR11695:SF294">
    <property type="entry name" value="RETICULON-4-INTERACTING PROTEIN 1, MITOCHONDRIAL"/>
    <property type="match status" value="1"/>
</dbReference>
<dbReference type="SUPFAM" id="SSF50129">
    <property type="entry name" value="GroES-like"/>
    <property type="match status" value="1"/>
</dbReference>